<keyword evidence="3" id="KW-1185">Reference proteome</keyword>
<feature type="region of interest" description="Disordered" evidence="1">
    <location>
        <begin position="34"/>
        <end position="102"/>
    </location>
</feature>
<evidence type="ECO:0000256" key="1">
    <source>
        <dbReference type="SAM" id="MobiDB-lite"/>
    </source>
</evidence>
<gene>
    <name evidence="2" type="ORF">J1N35_023606</name>
</gene>
<evidence type="ECO:0000313" key="3">
    <source>
        <dbReference type="Proteomes" id="UP000828251"/>
    </source>
</evidence>
<comment type="caution">
    <text evidence="2">The sequence shown here is derived from an EMBL/GenBank/DDBJ whole genome shotgun (WGS) entry which is preliminary data.</text>
</comment>
<dbReference type="EMBL" id="JAIQCV010000007">
    <property type="protein sequence ID" value="KAH1083845.1"/>
    <property type="molecule type" value="Genomic_DNA"/>
</dbReference>
<accession>A0A9D4A432</accession>
<feature type="compositionally biased region" description="Polar residues" evidence="1">
    <location>
        <begin position="34"/>
        <end position="52"/>
    </location>
</feature>
<dbReference type="Proteomes" id="UP000828251">
    <property type="component" value="Unassembled WGS sequence"/>
</dbReference>
<name>A0A9D4A432_9ROSI</name>
<dbReference type="AlphaFoldDB" id="A0A9D4A432"/>
<reference evidence="2 3" key="1">
    <citation type="journal article" date="2021" name="Plant Biotechnol. J.">
        <title>Multi-omics assisted identification of the key and species-specific regulatory components of drought-tolerant mechanisms in Gossypium stocksii.</title>
        <authorList>
            <person name="Yu D."/>
            <person name="Ke L."/>
            <person name="Zhang D."/>
            <person name="Wu Y."/>
            <person name="Sun Y."/>
            <person name="Mei J."/>
            <person name="Sun J."/>
            <person name="Sun Y."/>
        </authorList>
    </citation>
    <scope>NUCLEOTIDE SEQUENCE [LARGE SCALE GENOMIC DNA]</scope>
    <source>
        <strain evidence="3">cv. E1</strain>
        <tissue evidence="2">Leaf</tissue>
    </source>
</reference>
<protein>
    <submittedName>
        <fullName evidence="2">Uncharacterized protein</fullName>
    </submittedName>
</protein>
<organism evidence="2 3">
    <name type="scientific">Gossypium stocksii</name>
    <dbReference type="NCBI Taxonomy" id="47602"/>
    <lineage>
        <taxon>Eukaryota</taxon>
        <taxon>Viridiplantae</taxon>
        <taxon>Streptophyta</taxon>
        <taxon>Embryophyta</taxon>
        <taxon>Tracheophyta</taxon>
        <taxon>Spermatophyta</taxon>
        <taxon>Magnoliopsida</taxon>
        <taxon>eudicotyledons</taxon>
        <taxon>Gunneridae</taxon>
        <taxon>Pentapetalae</taxon>
        <taxon>rosids</taxon>
        <taxon>malvids</taxon>
        <taxon>Malvales</taxon>
        <taxon>Malvaceae</taxon>
        <taxon>Malvoideae</taxon>
        <taxon>Gossypium</taxon>
    </lineage>
</organism>
<feature type="compositionally biased region" description="Basic residues" evidence="1">
    <location>
        <begin position="68"/>
        <end position="90"/>
    </location>
</feature>
<evidence type="ECO:0000313" key="2">
    <source>
        <dbReference type="EMBL" id="KAH1083845.1"/>
    </source>
</evidence>
<sequence>MAKLEKWYALMEETNNGMMEFRRKRRVDRIENSAIMTTTPSSPLASSQTMARKSSPIAARKSSELAPSHKKLSSRKLKGIVKRRKKAAKRKICDGGSSGSSQMSSLLTLRSFLQAFLAEASAISLGLKENVVGVEATKRELEKNS</sequence>
<proteinExistence type="predicted"/>